<gene>
    <name evidence="1" type="ORF">ELS20_07945</name>
</gene>
<organism evidence="1 2">
    <name type="scientific">Haloarcula hispanica</name>
    <dbReference type="NCBI Taxonomy" id="51589"/>
    <lineage>
        <taxon>Archaea</taxon>
        <taxon>Methanobacteriati</taxon>
        <taxon>Methanobacteriota</taxon>
        <taxon>Stenosarchaea group</taxon>
        <taxon>Halobacteria</taxon>
        <taxon>Halobacteriales</taxon>
        <taxon>Haloarculaceae</taxon>
        <taxon>Haloarcula</taxon>
    </lineage>
</organism>
<dbReference type="EMBL" id="RZIG01000002">
    <property type="protein sequence ID" value="RYJ09941.1"/>
    <property type="molecule type" value="Genomic_DNA"/>
</dbReference>
<proteinExistence type="predicted"/>
<evidence type="ECO:0000313" key="2">
    <source>
        <dbReference type="Proteomes" id="UP000293535"/>
    </source>
</evidence>
<protein>
    <submittedName>
        <fullName evidence="1">Uncharacterized protein</fullName>
    </submittedName>
</protein>
<name>A0A482T2M1_HALHI</name>
<accession>A0A482T2M1</accession>
<comment type="caution">
    <text evidence="1">The sequence shown here is derived from an EMBL/GenBank/DDBJ whole genome shotgun (WGS) entry which is preliminary data.</text>
</comment>
<dbReference type="AlphaFoldDB" id="A0A482T2M1"/>
<dbReference type="RefSeq" id="WP_129755394.1">
    <property type="nucleotide sequence ID" value="NZ_JAFKAA010000002.1"/>
</dbReference>
<sequence>MSADVDWVLDQLGSVVDSVATDYSITNQDGTTSDVVIKRVDRDDAQVYEGSQSVDMTTPITERTGELQMGCFIGATQAAGAEEPIGTEYDLDIEHVVGLRVEGLHESQWGHVDPAGEDGVPFDELKHRIRMALYDGREYPSAGRSNVSFTHLQLTNPAPQSDDWQHYFRWDVDVVFDGFEDLS</sequence>
<evidence type="ECO:0000313" key="1">
    <source>
        <dbReference type="EMBL" id="RYJ09941.1"/>
    </source>
</evidence>
<dbReference type="Proteomes" id="UP000293535">
    <property type="component" value="Unassembled WGS sequence"/>
</dbReference>
<reference evidence="1 2" key="1">
    <citation type="submission" date="2018-12" db="EMBL/GenBank/DDBJ databases">
        <title>Draft genome sequence of Haloarcula hispinica strain 18.1, an halophilic archaeon isolated from Chott El Jerid of Southern Tunisia.</title>
        <authorList>
            <person name="Najjari A."/>
            <person name="Ben Dhia O."/>
            <person name="Ferjani R."/>
            <person name="Mahjoubi M."/>
            <person name="Sghaier H."/>
            <person name="Elshahed M."/>
            <person name="Ouzari H.I."/>
            <person name="Cherid A."/>
            <person name="Youssef N."/>
        </authorList>
    </citation>
    <scope>NUCLEOTIDE SEQUENCE [LARGE SCALE GENOMIC DNA]</scope>
    <source>
        <strain evidence="1 2">18.1</strain>
    </source>
</reference>